<evidence type="ECO:0000259" key="10">
    <source>
        <dbReference type="PROSITE" id="PS51123"/>
    </source>
</evidence>
<keyword evidence="6 7" id="KW-0472">Membrane</keyword>
<evidence type="ECO:0000256" key="8">
    <source>
        <dbReference type="SAM" id="MobiDB-lite"/>
    </source>
</evidence>
<reference evidence="11 12" key="1">
    <citation type="submission" date="2016-07" db="EMBL/GenBank/DDBJ databases">
        <title>Draft Genome Sequence of Methylophaga muralis Bur 1.</title>
        <authorList>
            <person name="Vasilenko O.V."/>
            <person name="Doronina N.V."/>
            <person name="Shmareva M.N."/>
            <person name="Tarlachkov S.V."/>
            <person name="Mustakhimov I."/>
            <person name="Trotsenko Y.A."/>
        </authorList>
    </citation>
    <scope>NUCLEOTIDE SEQUENCE [LARGE SCALE GENOMIC DNA]</scope>
    <source>
        <strain evidence="11 12">Bur 1</strain>
    </source>
</reference>
<dbReference type="STRING" id="291169.A9E74_00399"/>
<dbReference type="NCBIfam" id="NF006541">
    <property type="entry name" value="PRK09038.1"/>
    <property type="match status" value="1"/>
</dbReference>
<dbReference type="InterPro" id="IPR050330">
    <property type="entry name" value="Bact_OuterMem_StrucFunc"/>
</dbReference>
<gene>
    <name evidence="11" type="primary">motB_1</name>
    <name evidence="11" type="ORF">A9E74_00399</name>
</gene>
<dbReference type="CDD" id="cd07185">
    <property type="entry name" value="OmpA_C-like"/>
    <property type="match status" value="1"/>
</dbReference>
<dbReference type="Pfam" id="PF13677">
    <property type="entry name" value="MotB_plug"/>
    <property type="match status" value="1"/>
</dbReference>
<dbReference type="SUPFAM" id="SSF103088">
    <property type="entry name" value="OmpA-like"/>
    <property type="match status" value="1"/>
</dbReference>
<keyword evidence="5 9" id="KW-1133">Transmembrane helix</keyword>
<dbReference type="PRINTS" id="PR01023">
    <property type="entry name" value="NAFLGMOTY"/>
</dbReference>
<keyword evidence="3" id="KW-1003">Cell membrane</keyword>
<accession>A0A1E3GV20</accession>
<comment type="caution">
    <text evidence="11">The sequence shown here is derived from an EMBL/GenBank/DDBJ whole genome shotgun (WGS) entry which is preliminary data.</text>
</comment>
<dbReference type="PANTHER" id="PTHR30329:SF20">
    <property type="entry name" value="EXPORTED PROTEIN"/>
    <property type="match status" value="1"/>
</dbReference>
<evidence type="ECO:0000256" key="4">
    <source>
        <dbReference type="ARBA" id="ARBA00022692"/>
    </source>
</evidence>
<evidence type="ECO:0000256" key="3">
    <source>
        <dbReference type="ARBA" id="ARBA00022475"/>
    </source>
</evidence>
<dbReference type="EMBL" id="MCRI01000002">
    <property type="protein sequence ID" value="ODN67893.1"/>
    <property type="molecule type" value="Genomic_DNA"/>
</dbReference>
<sequence length="304" mass="33829">MARRKRYEEHENHERWLVSYADFITLLFAFFVVMYSISSVNEGKYRVLSETLESVFSQPTRSSDPIQVGEVSRGQGERVASPGKPDVPDFEIELPELPKERPPVSEQSVRTINDISQQLSNALADLITNENVTIKQTDDWLEVEINSSFLFASGDARLAREAVPVIGQIADVLAPVANPLQVEGFTDDQPINTTRFPSNWELSAARAASVVNLLDRFGIEPGRMSAIGYGEFKPIADNETEAGRQKNRRVVLVILGSQESRRTLEVFDEQLNQPATEVENIRTPITDSLTSPLLAPTDIGETSP</sequence>
<dbReference type="AlphaFoldDB" id="A0A1E3GV20"/>
<keyword evidence="4 9" id="KW-0812">Transmembrane</keyword>
<comment type="subcellular location">
    <subcellularLocation>
        <location evidence="1">Cell membrane</location>
        <topology evidence="1">Single-pass membrane protein</topology>
    </subcellularLocation>
</comment>
<dbReference type="InterPro" id="IPR025713">
    <property type="entry name" value="MotB-like_N_dom"/>
</dbReference>
<feature type="region of interest" description="Disordered" evidence="8">
    <location>
        <begin position="59"/>
        <end position="85"/>
    </location>
</feature>
<evidence type="ECO:0000313" key="12">
    <source>
        <dbReference type="Proteomes" id="UP000094379"/>
    </source>
</evidence>
<proteinExistence type="inferred from homology"/>
<evidence type="ECO:0000256" key="6">
    <source>
        <dbReference type="ARBA" id="ARBA00023136"/>
    </source>
</evidence>
<name>A0A1E3GV20_9GAMM</name>
<dbReference type="PANTHER" id="PTHR30329">
    <property type="entry name" value="STATOR ELEMENT OF FLAGELLAR MOTOR COMPLEX"/>
    <property type="match status" value="1"/>
</dbReference>
<evidence type="ECO:0000256" key="2">
    <source>
        <dbReference type="ARBA" id="ARBA00008914"/>
    </source>
</evidence>
<dbReference type="Gene3D" id="3.30.1330.60">
    <property type="entry name" value="OmpA-like domain"/>
    <property type="match status" value="1"/>
</dbReference>
<dbReference type="GO" id="GO:0005886">
    <property type="term" value="C:plasma membrane"/>
    <property type="evidence" value="ECO:0007669"/>
    <property type="project" value="UniProtKB-SubCell"/>
</dbReference>
<organism evidence="11 12">
    <name type="scientific">Methylophaga muralis</name>
    <dbReference type="NCBI Taxonomy" id="291169"/>
    <lineage>
        <taxon>Bacteria</taxon>
        <taxon>Pseudomonadati</taxon>
        <taxon>Pseudomonadota</taxon>
        <taxon>Gammaproteobacteria</taxon>
        <taxon>Thiotrichales</taxon>
        <taxon>Piscirickettsiaceae</taxon>
        <taxon>Methylophaga</taxon>
    </lineage>
</organism>
<evidence type="ECO:0000256" key="7">
    <source>
        <dbReference type="PROSITE-ProRule" id="PRU00473"/>
    </source>
</evidence>
<protein>
    <submittedName>
        <fullName evidence="11">Motility protein B</fullName>
    </submittedName>
</protein>
<dbReference type="PATRIC" id="fig|291169.3.peg.404"/>
<dbReference type="InterPro" id="IPR036737">
    <property type="entry name" value="OmpA-like_sf"/>
</dbReference>
<comment type="similarity">
    <text evidence="2">Belongs to the MotB family.</text>
</comment>
<dbReference type="Pfam" id="PF00691">
    <property type="entry name" value="OmpA"/>
    <property type="match status" value="1"/>
</dbReference>
<dbReference type="PROSITE" id="PS51123">
    <property type="entry name" value="OMPA_2"/>
    <property type="match status" value="1"/>
</dbReference>
<dbReference type="RefSeq" id="WP_069294987.1">
    <property type="nucleotide sequence ID" value="NZ_MCRI01000002.1"/>
</dbReference>
<dbReference type="Proteomes" id="UP000094379">
    <property type="component" value="Unassembled WGS sequence"/>
</dbReference>
<keyword evidence="12" id="KW-1185">Reference proteome</keyword>
<evidence type="ECO:0000256" key="1">
    <source>
        <dbReference type="ARBA" id="ARBA00004162"/>
    </source>
</evidence>
<dbReference type="InterPro" id="IPR006665">
    <property type="entry name" value="OmpA-like"/>
</dbReference>
<evidence type="ECO:0000256" key="5">
    <source>
        <dbReference type="ARBA" id="ARBA00022989"/>
    </source>
</evidence>
<feature type="transmembrane region" description="Helical" evidence="9">
    <location>
        <begin position="20"/>
        <end position="37"/>
    </location>
</feature>
<feature type="domain" description="OmpA-like" evidence="10">
    <location>
        <begin position="138"/>
        <end position="258"/>
    </location>
</feature>
<evidence type="ECO:0000256" key="9">
    <source>
        <dbReference type="SAM" id="Phobius"/>
    </source>
</evidence>
<evidence type="ECO:0000313" key="11">
    <source>
        <dbReference type="EMBL" id="ODN67893.1"/>
    </source>
</evidence>